<evidence type="ECO:0000313" key="10">
    <source>
        <dbReference type="Proteomes" id="UP000654075"/>
    </source>
</evidence>
<dbReference type="OMA" id="GAHENAN"/>
<evidence type="ECO:0000256" key="8">
    <source>
        <dbReference type="SAM" id="Phobius"/>
    </source>
</evidence>
<comment type="caution">
    <text evidence="9">The sequence shown here is derived from an EMBL/GenBank/DDBJ whole genome shotgun (WGS) entry which is preliminary data.</text>
</comment>
<evidence type="ECO:0000256" key="7">
    <source>
        <dbReference type="PROSITE-ProRule" id="PRU00708"/>
    </source>
</evidence>
<evidence type="ECO:0000313" key="9">
    <source>
        <dbReference type="EMBL" id="CAE8616413.1"/>
    </source>
</evidence>
<evidence type="ECO:0000256" key="1">
    <source>
        <dbReference type="ARBA" id="ARBA00004141"/>
    </source>
</evidence>
<evidence type="ECO:0000256" key="2">
    <source>
        <dbReference type="ARBA" id="ARBA00007168"/>
    </source>
</evidence>
<dbReference type="Proteomes" id="UP000654075">
    <property type="component" value="Unassembled WGS sequence"/>
</dbReference>
<feature type="repeat" description="PPR" evidence="7">
    <location>
        <begin position="91"/>
        <end position="125"/>
    </location>
</feature>
<protein>
    <recommendedName>
        <fullName evidence="11">H(+)-exporting diphosphatase</fullName>
    </recommendedName>
</protein>
<accession>A0A813FPZ3</accession>
<feature type="transmembrane region" description="Helical" evidence="8">
    <location>
        <begin position="687"/>
        <end position="707"/>
    </location>
</feature>
<sequence length="854" mass="91591">MQWQLALGLLDAMPKNMIVRDAISYNAAISACEKGEQWQLALLLCSNMHETRIAPNAITYSAAISACEKGEEWQLALGLLSGMPGRAVLANAITYNAAISACEKCWQWQLALGLLSSMLEVKILPNKVTYNAAISACEKGLQWEVAMRLLSSMSKATIACDKISYNAAISACEKGGQWQLALGLLQAMQEARVTPSDISYSAAISACEKRARWQLALDPLMCFRNTSLVPILDLNTARYHVMPTASTLQVGTDIPCCLVFAAFLAAFSALYGYGIQNGNVKNIFHGIDYQGKICGVDAEVATKPYLYWCDKGALGSSLKLSLSKPICVESCPADTGVLVPDCVPVVGLEGMTAYKSIAVMNRYCMPDTEKSKKATAALEEGPMADSSQKFLEDLSSIPAGWPVLLGAFFVAVFLGYVWMLLMRCCAGPLIWSTIVLVIVGFGALGAYMFVNAGQMSQNFPDNVKVPEGYGQHEETATKVIAGFLFVCSFVCLCMACCFRSSIDAACACVEVAVEAIFEMPSLLFAPILKAVVKGSFALILIFGFFLLLSTAPMTSPLMDPNSKTNLVGQAVSSQAQGVYRHFELTGQQKGILVGYVFVAFWIECFLNALYQFIIAYAMAEYYYAPIDEHGDKDVPGCCALFDGAQVGIFYHTGSLAFGSALVAIFSTLQLIIAAIEYQQKASGTSNPVVTAILSCVGSIVTCFKWIVELINRNAYVDIAITSNDFCSAAKNAVGLIIQLAGSMAVLNGATIVFSIFGCLLVGIGCGAFAFFAAQTATFTDPTSTYFIVTPVPVAIVSGFIGISVAACFMMVFDMASDALLYCYGVDMKKGKASPNAPEALKDLVHNQGHGEEES</sequence>
<dbReference type="GO" id="GO:0022857">
    <property type="term" value="F:transmembrane transporter activity"/>
    <property type="evidence" value="ECO:0007669"/>
    <property type="project" value="InterPro"/>
</dbReference>
<feature type="transmembrane region" description="Helical" evidence="8">
    <location>
        <begin position="399"/>
        <end position="421"/>
    </location>
</feature>
<keyword evidence="6" id="KW-0325">Glycoprotein</keyword>
<feature type="transmembrane region" description="Helical" evidence="8">
    <location>
        <begin position="428"/>
        <end position="450"/>
    </location>
</feature>
<evidence type="ECO:0000256" key="5">
    <source>
        <dbReference type="ARBA" id="ARBA00023136"/>
    </source>
</evidence>
<feature type="transmembrane region" description="Helical" evidence="8">
    <location>
        <begin position="785"/>
        <end position="811"/>
    </location>
</feature>
<feature type="transmembrane region" description="Helical" evidence="8">
    <location>
        <begin position="590"/>
        <end position="613"/>
    </location>
</feature>
<keyword evidence="5 8" id="KW-0472">Membrane</keyword>
<dbReference type="InterPro" id="IPR002885">
    <property type="entry name" value="PPR_rpt"/>
</dbReference>
<keyword evidence="10" id="KW-1185">Reference proteome</keyword>
<gene>
    <name evidence="9" type="ORF">PGLA1383_LOCUS34102</name>
</gene>
<dbReference type="Gene3D" id="1.25.40.10">
    <property type="entry name" value="Tetratricopeptide repeat domain"/>
    <property type="match status" value="2"/>
</dbReference>
<feature type="repeat" description="PPR" evidence="7">
    <location>
        <begin position="21"/>
        <end position="55"/>
    </location>
</feature>
<keyword evidence="3 8" id="KW-0812">Transmembrane</keyword>
<dbReference type="OrthoDB" id="420519at2759"/>
<dbReference type="Pfam" id="PF13812">
    <property type="entry name" value="PPR_3"/>
    <property type="match status" value="2"/>
</dbReference>
<dbReference type="PANTHER" id="PTHR12385">
    <property type="entry name" value="CHOLINE TRANSPORTER-LIKE (SLC FAMILY 44)"/>
    <property type="match status" value="1"/>
</dbReference>
<dbReference type="InterPro" id="IPR011990">
    <property type="entry name" value="TPR-like_helical_dom_sf"/>
</dbReference>
<feature type="transmembrane region" description="Helical" evidence="8">
    <location>
        <begin position="751"/>
        <end position="773"/>
    </location>
</feature>
<proteinExistence type="inferred from homology"/>
<keyword evidence="4 8" id="KW-1133">Transmembrane helix</keyword>
<evidence type="ECO:0000256" key="3">
    <source>
        <dbReference type="ARBA" id="ARBA00022692"/>
    </source>
</evidence>
<feature type="transmembrane region" description="Helical" evidence="8">
    <location>
        <begin position="655"/>
        <end position="675"/>
    </location>
</feature>
<organism evidence="9 10">
    <name type="scientific">Polarella glacialis</name>
    <name type="common">Dinoflagellate</name>
    <dbReference type="NCBI Taxonomy" id="89957"/>
    <lineage>
        <taxon>Eukaryota</taxon>
        <taxon>Sar</taxon>
        <taxon>Alveolata</taxon>
        <taxon>Dinophyceae</taxon>
        <taxon>Suessiales</taxon>
        <taxon>Suessiaceae</taxon>
        <taxon>Polarella</taxon>
    </lineage>
</organism>
<feature type="repeat" description="PPR" evidence="7">
    <location>
        <begin position="161"/>
        <end position="195"/>
    </location>
</feature>
<dbReference type="Pfam" id="PF04515">
    <property type="entry name" value="Choline_transpo"/>
    <property type="match status" value="1"/>
</dbReference>
<dbReference type="InterPro" id="IPR007603">
    <property type="entry name" value="Choline_transptr-like"/>
</dbReference>
<dbReference type="NCBIfam" id="TIGR00756">
    <property type="entry name" value="PPR"/>
    <property type="match status" value="1"/>
</dbReference>
<feature type="transmembrane region" description="Helical" evidence="8">
    <location>
        <begin position="534"/>
        <end position="553"/>
    </location>
</feature>
<evidence type="ECO:0000256" key="6">
    <source>
        <dbReference type="ARBA" id="ARBA00023180"/>
    </source>
</evidence>
<evidence type="ECO:0000256" key="4">
    <source>
        <dbReference type="ARBA" id="ARBA00022989"/>
    </source>
</evidence>
<feature type="transmembrane region" description="Helical" evidence="8">
    <location>
        <begin position="479"/>
        <end position="498"/>
    </location>
</feature>
<evidence type="ECO:0008006" key="11">
    <source>
        <dbReference type="Google" id="ProtNLM"/>
    </source>
</evidence>
<comment type="similarity">
    <text evidence="2">Belongs to the CTL (choline transporter-like) family.</text>
</comment>
<dbReference type="AlphaFoldDB" id="A0A813FPZ3"/>
<name>A0A813FPZ3_POLGL</name>
<dbReference type="PANTHER" id="PTHR12385:SF14">
    <property type="entry name" value="CHOLINE TRANSPORTER-LIKE 2"/>
    <property type="match status" value="1"/>
</dbReference>
<dbReference type="Pfam" id="PF13041">
    <property type="entry name" value="PPR_2"/>
    <property type="match status" value="1"/>
</dbReference>
<dbReference type="GO" id="GO:0016020">
    <property type="term" value="C:membrane"/>
    <property type="evidence" value="ECO:0007669"/>
    <property type="project" value="UniProtKB-SubCell"/>
</dbReference>
<dbReference type="PROSITE" id="PS51375">
    <property type="entry name" value="PPR"/>
    <property type="match status" value="3"/>
</dbReference>
<dbReference type="EMBL" id="CAJNNV010025869">
    <property type="protein sequence ID" value="CAE8616413.1"/>
    <property type="molecule type" value="Genomic_DNA"/>
</dbReference>
<comment type="subcellular location">
    <subcellularLocation>
        <location evidence="1">Membrane</location>
        <topology evidence="1">Multi-pass membrane protein</topology>
    </subcellularLocation>
</comment>
<reference evidence="9" key="1">
    <citation type="submission" date="2021-02" db="EMBL/GenBank/DDBJ databases">
        <authorList>
            <person name="Dougan E. K."/>
            <person name="Rhodes N."/>
            <person name="Thang M."/>
            <person name="Chan C."/>
        </authorList>
    </citation>
    <scope>NUCLEOTIDE SEQUENCE</scope>
</reference>